<keyword evidence="1" id="KW-0479">Metal-binding</keyword>
<comment type="caution">
    <text evidence="3">The sequence shown here is derived from an EMBL/GenBank/DDBJ whole genome shotgun (WGS) entry which is preliminary data.</text>
</comment>
<evidence type="ECO:0000256" key="2">
    <source>
        <dbReference type="ARBA" id="ARBA00022801"/>
    </source>
</evidence>
<dbReference type="GO" id="GO:0016787">
    <property type="term" value="F:hydrolase activity"/>
    <property type="evidence" value="ECO:0007669"/>
    <property type="project" value="UniProtKB-KW"/>
</dbReference>
<dbReference type="PANTHER" id="PTHR32481:SF0">
    <property type="entry name" value="AMINOPEPTIDASE YPDE-RELATED"/>
    <property type="match status" value="1"/>
</dbReference>
<dbReference type="GO" id="GO:0046872">
    <property type="term" value="F:metal ion binding"/>
    <property type="evidence" value="ECO:0007669"/>
    <property type="project" value="UniProtKB-KW"/>
</dbReference>
<keyword evidence="2" id="KW-0378">Hydrolase</keyword>
<dbReference type="EMBL" id="BART01022023">
    <property type="protein sequence ID" value="GAG91609.1"/>
    <property type="molecule type" value="Genomic_DNA"/>
</dbReference>
<proteinExistence type="predicted"/>
<dbReference type="InterPro" id="IPR051464">
    <property type="entry name" value="Peptidase_M42_aminopept"/>
</dbReference>
<evidence type="ECO:0000313" key="3">
    <source>
        <dbReference type="EMBL" id="GAG91609.1"/>
    </source>
</evidence>
<dbReference type="InterPro" id="IPR008007">
    <property type="entry name" value="Peptidase_M42"/>
</dbReference>
<name>X1B767_9ZZZZ</name>
<evidence type="ECO:0008006" key="4">
    <source>
        <dbReference type="Google" id="ProtNLM"/>
    </source>
</evidence>
<dbReference type="PANTHER" id="PTHR32481">
    <property type="entry name" value="AMINOPEPTIDASE"/>
    <property type="match status" value="1"/>
</dbReference>
<sequence length="124" mass="14119">MGKKDLEYENLIVERQKRLTEILGVSGFEDKVVSAIIEEIKDVVDEYWINSNGSLLAVMKGKDEQSAVLLDAHTDEIGFIISHITDKGFAYFTLLGGFLRRYPWYISSSGIFACDSHFYVEFLI</sequence>
<dbReference type="Gene3D" id="3.40.630.10">
    <property type="entry name" value="Zn peptidases"/>
    <property type="match status" value="1"/>
</dbReference>
<dbReference type="AlphaFoldDB" id="X1B767"/>
<protein>
    <recommendedName>
        <fullName evidence="4">Peptidase M42 family protein</fullName>
    </recommendedName>
</protein>
<accession>X1B767</accession>
<dbReference type="Pfam" id="PF05343">
    <property type="entry name" value="Peptidase_M42"/>
    <property type="match status" value="1"/>
</dbReference>
<dbReference type="SUPFAM" id="SSF53187">
    <property type="entry name" value="Zn-dependent exopeptidases"/>
    <property type="match status" value="1"/>
</dbReference>
<organism evidence="3">
    <name type="scientific">marine sediment metagenome</name>
    <dbReference type="NCBI Taxonomy" id="412755"/>
    <lineage>
        <taxon>unclassified sequences</taxon>
        <taxon>metagenomes</taxon>
        <taxon>ecological metagenomes</taxon>
    </lineage>
</organism>
<reference evidence="3" key="1">
    <citation type="journal article" date="2014" name="Front. Microbiol.">
        <title>High frequency of phylogenetically diverse reductive dehalogenase-homologous genes in deep subseafloor sedimentary metagenomes.</title>
        <authorList>
            <person name="Kawai M."/>
            <person name="Futagami T."/>
            <person name="Toyoda A."/>
            <person name="Takaki Y."/>
            <person name="Nishi S."/>
            <person name="Hori S."/>
            <person name="Arai W."/>
            <person name="Tsubouchi T."/>
            <person name="Morono Y."/>
            <person name="Uchiyama I."/>
            <person name="Ito T."/>
            <person name="Fujiyama A."/>
            <person name="Inagaki F."/>
            <person name="Takami H."/>
        </authorList>
    </citation>
    <scope>NUCLEOTIDE SEQUENCE</scope>
    <source>
        <strain evidence="3">Expedition CK06-06</strain>
    </source>
</reference>
<gene>
    <name evidence="3" type="ORF">S01H4_40444</name>
</gene>
<evidence type="ECO:0000256" key="1">
    <source>
        <dbReference type="ARBA" id="ARBA00022723"/>
    </source>
</evidence>